<sequence length="174" mass="20117">MKKEERLRREGMAYALRVAKEKGIEALESDMKARGILELPLAMKSYDGMRELYNMLAMRIVSTIKTTTLWTLYDKYGWRKKRIGDFEKELNRVCADCLELDRFGGSYVKVSDYAAELKETCDVDLNFEILSQIDEENTKARGQYISVEAVAEILRNAGLDEVADEIIRKVEENR</sequence>
<proteinExistence type="predicted"/>
<evidence type="ECO:0000313" key="1">
    <source>
        <dbReference type="EMBL" id="GBU05143.1"/>
    </source>
</evidence>
<gene>
    <name evidence="2" type="ORF">EDD74_10724</name>
    <name evidence="1" type="ORF">FAEUMB_16840</name>
</gene>
<dbReference type="AlphaFoldDB" id="A0A4R3JPH9"/>
<dbReference type="Proteomes" id="UP000294613">
    <property type="component" value="Unassembled WGS sequence"/>
</dbReference>
<dbReference type="Proteomes" id="UP000702954">
    <property type="component" value="Unassembled WGS sequence"/>
</dbReference>
<organism evidence="2 3">
    <name type="scientific">Faecalimonas umbilicata</name>
    <dbReference type="NCBI Taxonomy" id="1912855"/>
    <lineage>
        <taxon>Bacteria</taxon>
        <taxon>Bacillati</taxon>
        <taxon>Bacillota</taxon>
        <taxon>Clostridia</taxon>
        <taxon>Lachnospirales</taxon>
        <taxon>Lachnospiraceae</taxon>
        <taxon>Faecalimonas</taxon>
    </lineage>
</organism>
<keyword evidence="4" id="KW-1185">Reference proteome</keyword>
<reference evidence="2 3" key="2">
    <citation type="submission" date="2019-03" db="EMBL/GenBank/DDBJ databases">
        <title>Genomic Encyclopedia of Type Strains, Phase IV (KMG-IV): sequencing the most valuable type-strain genomes for metagenomic binning, comparative biology and taxonomic classification.</title>
        <authorList>
            <person name="Goeker M."/>
        </authorList>
    </citation>
    <scope>NUCLEOTIDE SEQUENCE [LARGE SCALE GENOMIC DNA]</scope>
    <source>
        <strain evidence="2 3">DSM 103426</strain>
    </source>
</reference>
<name>A0A4R3JPH9_9FIRM</name>
<accession>A0A4R3JPH9</accession>
<dbReference type="EMBL" id="BHEO01000008">
    <property type="protein sequence ID" value="GBU05143.1"/>
    <property type="molecule type" value="Genomic_DNA"/>
</dbReference>
<dbReference type="RefSeq" id="WP_116441695.1">
    <property type="nucleotide sequence ID" value="NZ_BHEO01000008.1"/>
</dbReference>
<evidence type="ECO:0000313" key="2">
    <source>
        <dbReference type="EMBL" id="TCS68633.1"/>
    </source>
</evidence>
<reference evidence="1 4" key="1">
    <citation type="journal article" date="2018" name="Int. J. Syst. Evol. Microbiol.">
        <title>Draft Genome Sequence of Faecalimonas umbilicata JCM 30896T, an Acetate-Producing Bacterium Isolated from Human Feces.</title>
        <authorList>
            <person name="Sakamoto M."/>
            <person name="Ikeyama N."/>
            <person name="Yuki M."/>
            <person name="Ohkuma M."/>
        </authorList>
    </citation>
    <scope>NUCLEOTIDE SEQUENCE [LARGE SCALE GENOMIC DNA]</scope>
    <source>
        <strain evidence="1 4">EGH7</strain>
    </source>
</reference>
<evidence type="ECO:0000313" key="3">
    <source>
        <dbReference type="Proteomes" id="UP000294613"/>
    </source>
</evidence>
<evidence type="ECO:0000313" key="4">
    <source>
        <dbReference type="Proteomes" id="UP000702954"/>
    </source>
</evidence>
<comment type="caution">
    <text evidence="2">The sequence shown here is derived from an EMBL/GenBank/DDBJ whole genome shotgun (WGS) entry which is preliminary data.</text>
</comment>
<dbReference type="EMBL" id="SLZV01000007">
    <property type="protein sequence ID" value="TCS68633.1"/>
    <property type="molecule type" value="Genomic_DNA"/>
</dbReference>
<protein>
    <submittedName>
        <fullName evidence="2">Uncharacterized protein</fullName>
    </submittedName>
</protein>